<comment type="caution">
    <text evidence="3">The sequence shown here is derived from an EMBL/GenBank/DDBJ whole genome shotgun (WGS) entry which is preliminary data.</text>
</comment>
<evidence type="ECO:0000313" key="4">
    <source>
        <dbReference type="Proteomes" id="UP001530400"/>
    </source>
</evidence>
<evidence type="ECO:0008006" key="5">
    <source>
        <dbReference type="Google" id="ProtNLM"/>
    </source>
</evidence>
<accession>A0ABD3NNX5</accession>
<gene>
    <name evidence="3" type="ORF">ACHAWO_010220</name>
</gene>
<dbReference type="AlphaFoldDB" id="A0ABD3NNX5"/>
<feature type="chain" id="PRO_5044801917" description="Cyclic nucleotide-binding domain-containing protein" evidence="2">
    <location>
        <begin position="22"/>
        <end position="367"/>
    </location>
</feature>
<dbReference type="EMBL" id="JALLPJ020001043">
    <property type="protein sequence ID" value="KAL3777469.1"/>
    <property type="molecule type" value="Genomic_DNA"/>
</dbReference>
<evidence type="ECO:0000313" key="3">
    <source>
        <dbReference type="EMBL" id="KAL3777469.1"/>
    </source>
</evidence>
<evidence type="ECO:0000256" key="1">
    <source>
        <dbReference type="SAM" id="MobiDB-lite"/>
    </source>
</evidence>
<dbReference type="Proteomes" id="UP001530400">
    <property type="component" value="Unassembled WGS sequence"/>
</dbReference>
<feature type="region of interest" description="Disordered" evidence="1">
    <location>
        <begin position="269"/>
        <end position="294"/>
    </location>
</feature>
<proteinExistence type="predicted"/>
<keyword evidence="4" id="KW-1185">Reference proteome</keyword>
<sequence>MKRSTAAVCLITASSVTITSGLVTKPLPSFTKRRSRTSTINMYLDGMDDALFSSSLLSSTAAPITSMIASGYNNIFASTSEHITSDPKLEAELLTDASHVALDLTTFFSPRTAWIRFCNVFGRILILSSDYISDHYISPDEAVFQAAMLAVSIRMFVRSVWPILEAASSQTALSVRDRRAFKQLESAVDLTVLQFKTLLTSDTLEWVELGPGQLIDLEDGGVGDMYWLHSGEVTSSLQDSSTTTTSSSAVDAVSHRMFGEVHYAKALEESRLSNQRKSSKSHKAKADDSSTSTAATTAVSETLTAGSNGAVLLRISTQKLLKLMHHDDQLNESINRLVLQSMQEKLTRTLHTKAKENNKNVVYQPNF</sequence>
<feature type="signal peptide" evidence="2">
    <location>
        <begin position="1"/>
        <end position="21"/>
    </location>
</feature>
<protein>
    <recommendedName>
        <fullName evidence="5">Cyclic nucleotide-binding domain-containing protein</fullName>
    </recommendedName>
</protein>
<organism evidence="3 4">
    <name type="scientific">Cyclotella atomus</name>
    <dbReference type="NCBI Taxonomy" id="382360"/>
    <lineage>
        <taxon>Eukaryota</taxon>
        <taxon>Sar</taxon>
        <taxon>Stramenopiles</taxon>
        <taxon>Ochrophyta</taxon>
        <taxon>Bacillariophyta</taxon>
        <taxon>Coscinodiscophyceae</taxon>
        <taxon>Thalassiosirophycidae</taxon>
        <taxon>Stephanodiscales</taxon>
        <taxon>Stephanodiscaceae</taxon>
        <taxon>Cyclotella</taxon>
    </lineage>
</organism>
<reference evidence="3 4" key="1">
    <citation type="submission" date="2024-10" db="EMBL/GenBank/DDBJ databases">
        <title>Updated reference genomes for cyclostephanoid diatoms.</title>
        <authorList>
            <person name="Roberts W.R."/>
            <person name="Alverson A.J."/>
        </authorList>
    </citation>
    <scope>NUCLEOTIDE SEQUENCE [LARGE SCALE GENOMIC DNA]</scope>
    <source>
        <strain evidence="3 4">AJA010-31</strain>
    </source>
</reference>
<keyword evidence="2" id="KW-0732">Signal</keyword>
<evidence type="ECO:0000256" key="2">
    <source>
        <dbReference type="SAM" id="SignalP"/>
    </source>
</evidence>
<name>A0ABD3NNX5_9STRA</name>